<evidence type="ECO:0000313" key="2">
    <source>
        <dbReference type="EMBL" id="CAL1352858.1"/>
    </source>
</evidence>
<reference evidence="2 3" key="1">
    <citation type="submission" date="2024-04" db="EMBL/GenBank/DDBJ databases">
        <authorList>
            <person name="Fracassetti M."/>
        </authorList>
    </citation>
    <scope>NUCLEOTIDE SEQUENCE [LARGE SCALE GENOMIC DNA]</scope>
</reference>
<accession>A0AAV2C8N1</accession>
<feature type="transmembrane region" description="Helical" evidence="1">
    <location>
        <begin position="131"/>
        <end position="154"/>
    </location>
</feature>
<proteinExistence type="predicted"/>
<dbReference type="AlphaFoldDB" id="A0AAV2C8N1"/>
<keyword evidence="1" id="KW-1133">Transmembrane helix</keyword>
<sequence>MCRGSESSIMATNFEPNYTSVWFIRTKYKLVRFDFLPKTEKGCCSLGSVASRGLLLLHFLPARQGAVEETEGEGKCDTGEAGVDRRSRASRLGSRGDAEMGIVSRSSVGSQQVVPQWLWVVAEREGRLSAAVLLAFFLSLSFFFVKASFPFRLIPQKLLGLRTHDGKSTIEWSWVVGIWAKGVVLLGVGGLGIGSVRIGLGAERVGLGH</sequence>
<evidence type="ECO:0000313" key="3">
    <source>
        <dbReference type="Proteomes" id="UP001497516"/>
    </source>
</evidence>
<organism evidence="2 3">
    <name type="scientific">Linum trigynum</name>
    <dbReference type="NCBI Taxonomy" id="586398"/>
    <lineage>
        <taxon>Eukaryota</taxon>
        <taxon>Viridiplantae</taxon>
        <taxon>Streptophyta</taxon>
        <taxon>Embryophyta</taxon>
        <taxon>Tracheophyta</taxon>
        <taxon>Spermatophyta</taxon>
        <taxon>Magnoliopsida</taxon>
        <taxon>eudicotyledons</taxon>
        <taxon>Gunneridae</taxon>
        <taxon>Pentapetalae</taxon>
        <taxon>rosids</taxon>
        <taxon>fabids</taxon>
        <taxon>Malpighiales</taxon>
        <taxon>Linaceae</taxon>
        <taxon>Linum</taxon>
    </lineage>
</organism>
<evidence type="ECO:0000256" key="1">
    <source>
        <dbReference type="SAM" id="Phobius"/>
    </source>
</evidence>
<dbReference type="EMBL" id="OZ034813">
    <property type="protein sequence ID" value="CAL1352858.1"/>
    <property type="molecule type" value="Genomic_DNA"/>
</dbReference>
<keyword evidence="1" id="KW-0472">Membrane</keyword>
<dbReference type="Proteomes" id="UP001497516">
    <property type="component" value="Chromosome 1"/>
</dbReference>
<gene>
    <name evidence="2" type="ORF">LTRI10_LOCUS794</name>
</gene>
<protein>
    <submittedName>
        <fullName evidence="2">Uncharacterized protein</fullName>
    </submittedName>
</protein>
<keyword evidence="3" id="KW-1185">Reference proteome</keyword>
<name>A0AAV2C8N1_9ROSI</name>
<feature type="transmembrane region" description="Helical" evidence="1">
    <location>
        <begin position="174"/>
        <end position="194"/>
    </location>
</feature>
<keyword evidence="1" id="KW-0812">Transmembrane</keyword>